<evidence type="ECO:0000313" key="2">
    <source>
        <dbReference type="EMBL" id="SOE03537.1"/>
    </source>
</evidence>
<proteinExistence type="predicted"/>
<evidence type="ECO:0000313" key="3">
    <source>
        <dbReference type="Proteomes" id="UP000219482"/>
    </source>
</evidence>
<accession>A0A286H6Z7</accession>
<dbReference type="NCBIfam" id="TIGR03083">
    <property type="entry name" value="maleylpyruvate isomerase family mycothiol-dependent enzyme"/>
    <property type="match status" value="1"/>
</dbReference>
<dbReference type="InterPro" id="IPR017517">
    <property type="entry name" value="Maleyloyr_isom"/>
</dbReference>
<protein>
    <submittedName>
        <fullName evidence="2">TIGR03086 family protein</fullName>
    </submittedName>
</protein>
<organism evidence="2 3">
    <name type="scientific">Blastococcus haudaquaticus</name>
    <dbReference type="NCBI Taxonomy" id="1938745"/>
    <lineage>
        <taxon>Bacteria</taxon>
        <taxon>Bacillati</taxon>
        <taxon>Actinomycetota</taxon>
        <taxon>Actinomycetes</taxon>
        <taxon>Geodermatophilales</taxon>
        <taxon>Geodermatophilaceae</taxon>
        <taxon>Blastococcus</taxon>
    </lineage>
</organism>
<reference evidence="3" key="1">
    <citation type="submission" date="2017-09" db="EMBL/GenBank/DDBJ databases">
        <authorList>
            <person name="Varghese N."/>
            <person name="Submissions S."/>
        </authorList>
    </citation>
    <scope>NUCLEOTIDE SEQUENCE [LARGE SCALE GENOMIC DNA]</scope>
    <source>
        <strain evidence="3">DSM 44270</strain>
    </source>
</reference>
<dbReference type="InterPro" id="IPR034660">
    <property type="entry name" value="DinB/YfiT-like"/>
</dbReference>
<dbReference type="Proteomes" id="UP000219482">
    <property type="component" value="Unassembled WGS sequence"/>
</dbReference>
<keyword evidence="3" id="KW-1185">Reference proteome</keyword>
<gene>
    <name evidence="2" type="ORF">SAMN06272739_4221</name>
</gene>
<sequence>MQTTTLDLGPQTAEVTRIVAGVREDQLCHPTPCTGMNVAALLDHLVGLTVAFRRAAEKAEGTGGQEPDAANLVPDWRTRLPAQLEALATAWRDADAWDGMTTIAGMEMPAADVGLVGINEVLVHGWDLAVATGKEYRADPATAQACLAYNLGFAAGAPEMRDQIYGPVVPVPDDAPAFDRVLGQTGRDPDWATG</sequence>
<dbReference type="InterPro" id="IPR024344">
    <property type="entry name" value="MDMPI_metal-binding"/>
</dbReference>
<feature type="domain" description="Mycothiol-dependent maleylpyruvate isomerase metal-binding" evidence="1">
    <location>
        <begin position="10"/>
        <end position="129"/>
    </location>
</feature>
<dbReference type="InterPro" id="IPR017520">
    <property type="entry name" value="CHP03086"/>
</dbReference>
<name>A0A286H6Z7_9ACTN</name>
<dbReference type="AlphaFoldDB" id="A0A286H6Z7"/>
<dbReference type="OrthoDB" id="5185819at2"/>
<dbReference type="SUPFAM" id="SSF109854">
    <property type="entry name" value="DinB/YfiT-like putative metalloenzymes"/>
    <property type="match status" value="1"/>
</dbReference>
<dbReference type="NCBIfam" id="TIGR03086">
    <property type="entry name" value="TIGR03086 family metal-binding protein"/>
    <property type="match status" value="1"/>
</dbReference>
<dbReference type="EMBL" id="OCNK01000007">
    <property type="protein sequence ID" value="SOE03537.1"/>
    <property type="molecule type" value="Genomic_DNA"/>
</dbReference>
<dbReference type="Pfam" id="PF11716">
    <property type="entry name" value="MDMPI_N"/>
    <property type="match status" value="1"/>
</dbReference>
<dbReference type="GO" id="GO:0046872">
    <property type="term" value="F:metal ion binding"/>
    <property type="evidence" value="ECO:0007669"/>
    <property type="project" value="InterPro"/>
</dbReference>
<dbReference type="RefSeq" id="WP_097185917.1">
    <property type="nucleotide sequence ID" value="NZ_OCNK01000007.1"/>
</dbReference>
<dbReference type="Gene3D" id="1.20.120.450">
    <property type="entry name" value="dinb family like domain"/>
    <property type="match status" value="1"/>
</dbReference>
<evidence type="ECO:0000259" key="1">
    <source>
        <dbReference type="Pfam" id="PF11716"/>
    </source>
</evidence>